<dbReference type="Proteomes" id="UP001151760">
    <property type="component" value="Unassembled WGS sequence"/>
</dbReference>
<dbReference type="SUPFAM" id="SSF56672">
    <property type="entry name" value="DNA/RNA polymerases"/>
    <property type="match status" value="1"/>
</dbReference>
<keyword evidence="3" id="KW-1185">Reference proteome</keyword>
<evidence type="ECO:0000313" key="2">
    <source>
        <dbReference type="EMBL" id="GJS63293.1"/>
    </source>
</evidence>
<reference evidence="2" key="2">
    <citation type="submission" date="2022-01" db="EMBL/GenBank/DDBJ databases">
        <authorList>
            <person name="Yamashiro T."/>
            <person name="Shiraishi A."/>
            <person name="Satake H."/>
            <person name="Nakayama K."/>
        </authorList>
    </citation>
    <scope>NUCLEOTIDE SEQUENCE</scope>
</reference>
<dbReference type="EMBL" id="BQNB010009420">
    <property type="protein sequence ID" value="GJS63293.1"/>
    <property type="molecule type" value="Genomic_DNA"/>
</dbReference>
<evidence type="ECO:0000259" key="1">
    <source>
        <dbReference type="Pfam" id="PF07727"/>
    </source>
</evidence>
<evidence type="ECO:0000313" key="3">
    <source>
        <dbReference type="Proteomes" id="UP001151760"/>
    </source>
</evidence>
<sequence length="335" mass="37915">MVITLKWIYKVKLDELGGILKNKARLVARGYRQEEGIDFEESFASVARLEAIRIFLAFAAHMNMVVYQMDVKTAFLNGNLREEVYVSQPDGFVDPDNPNHVYKLKKALYGLKQAPCACPRGIFINQSKYALESLKKYGFDSCDPVDTPMVEKSKLDEDKEGKVVDPSHYRGMIGTLLYLTARTVNRGLWYPKDSSIALTAFADADHAGCQDTRRSTSGSMQFLGDRLVSWSSKRQKSAAISSTEAEYIAMSGCCAQILWMRSQLTDYGLGFNKIPMYCDNKSAIALCCNNVQHSRSKHIDIRFHFIKEHVENGVIKLYFVNTEYQLANIFTKALE</sequence>
<name>A0ABQ4XE98_9ASTR</name>
<gene>
    <name evidence="2" type="ORF">Tco_0677857</name>
</gene>
<dbReference type="InterPro" id="IPR043502">
    <property type="entry name" value="DNA/RNA_pol_sf"/>
</dbReference>
<comment type="caution">
    <text evidence="2">The sequence shown here is derived from an EMBL/GenBank/DDBJ whole genome shotgun (WGS) entry which is preliminary data.</text>
</comment>
<protein>
    <submittedName>
        <fullName evidence="2">Retrotransposon protein, putative, ty1-copia subclass</fullName>
    </submittedName>
</protein>
<organism evidence="2 3">
    <name type="scientific">Tanacetum coccineum</name>
    <dbReference type="NCBI Taxonomy" id="301880"/>
    <lineage>
        <taxon>Eukaryota</taxon>
        <taxon>Viridiplantae</taxon>
        <taxon>Streptophyta</taxon>
        <taxon>Embryophyta</taxon>
        <taxon>Tracheophyta</taxon>
        <taxon>Spermatophyta</taxon>
        <taxon>Magnoliopsida</taxon>
        <taxon>eudicotyledons</taxon>
        <taxon>Gunneridae</taxon>
        <taxon>Pentapetalae</taxon>
        <taxon>asterids</taxon>
        <taxon>campanulids</taxon>
        <taxon>Asterales</taxon>
        <taxon>Asteraceae</taxon>
        <taxon>Asteroideae</taxon>
        <taxon>Anthemideae</taxon>
        <taxon>Anthemidinae</taxon>
        <taxon>Tanacetum</taxon>
    </lineage>
</organism>
<dbReference type="Pfam" id="PF07727">
    <property type="entry name" value="RVT_2"/>
    <property type="match status" value="1"/>
</dbReference>
<accession>A0ABQ4XE98</accession>
<dbReference type="InterPro" id="IPR013103">
    <property type="entry name" value="RVT_2"/>
</dbReference>
<proteinExistence type="predicted"/>
<dbReference type="CDD" id="cd09272">
    <property type="entry name" value="RNase_HI_RT_Ty1"/>
    <property type="match status" value="1"/>
</dbReference>
<reference evidence="2" key="1">
    <citation type="journal article" date="2022" name="Int. J. Mol. Sci.">
        <title>Draft Genome of Tanacetum Coccineum: Genomic Comparison of Closely Related Tanacetum-Family Plants.</title>
        <authorList>
            <person name="Yamashiro T."/>
            <person name="Shiraishi A."/>
            <person name="Nakayama K."/>
            <person name="Satake H."/>
        </authorList>
    </citation>
    <scope>NUCLEOTIDE SEQUENCE</scope>
</reference>
<dbReference type="PANTHER" id="PTHR11439:SF495">
    <property type="entry name" value="REVERSE TRANSCRIPTASE, RNA-DEPENDENT DNA POLYMERASE-RELATED"/>
    <property type="match status" value="1"/>
</dbReference>
<dbReference type="PANTHER" id="PTHR11439">
    <property type="entry name" value="GAG-POL-RELATED RETROTRANSPOSON"/>
    <property type="match status" value="1"/>
</dbReference>
<feature type="domain" description="Reverse transcriptase Ty1/copia-type" evidence="1">
    <location>
        <begin position="3"/>
        <end position="117"/>
    </location>
</feature>